<evidence type="ECO:0000256" key="7">
    <source>
        <dbReference type="SAM" id="MobiDB-lite"/>
    </source>
</evidence>
<protein>
    <recommendedName>
        <fullName evidence="8">Protein kinase domain-containing protein</fullName>
    </recommendedName>
</protein>
<keyword evidence="3" id="KW-0418">Kinase</keyword>
<keyword evidence="5" id="KW-0802">TPR repeat</keyword>
<evidence type="ECO:0000313" key="10">
    <source>
        <dbReference type="Proteomes" id="UP000655550"/>
    </source>
</evidence>
<dbReference type="InterPro" id="IPR000719">
    <property type="entry name" value="Prot_kinase_dom"/>
</dbReference>
<dbReference type="SUPFAM" id="SSF56112">
    <property type="entry name" value="Protein kinase-like (PK-like)"/>
    <property type="match status" value="1"/>
</dbReference>
<keyword evidence="2 6" id="KW-0547">Nucleotide-binding</keyword>
<organism evidence="9 10">
    <name type="scientific">Pseudomonas fluvialis</name>
    <dbReference type="NCBI Taxonomy" id="1793966"/>
    <lineage>
        <taxon>Bacteria</taxon>
        <taxon>Pseudomonadati</taxon>
        <taxon>Pseudomonadota</taxon>
        <taxon>Gammaproteobacteria</taxon>
        <taxon>Pseudomonadales</taxon>
        <taxon>Pseudomonadaceae</taxon>
        <taxon>Pseudomonas</taxon>
    </lineage>
</organism>
<gene>
    <name evidence="9" type="ORF">GCM10007363_10830</name>
</gene>
<name>A0ABQ2AJL1_9PSED</name>
<dbReference type="InterPro" id="IPR011990">
    <property type="entry name" value="TPR-like_helical_dom_sf"/>
</dbReference>
<feature type="repeat" description="TPR" evidence="5">
    <location>
        <begin position="540"/>
        <end position="573"/>
    </location>
</feature>
<reference evidence="10" key="1">
    <citation type="journal article" date="2019" name="Int. J. Syst. Evol. Microbiol.">
        <title>The Global Catalogue of Microorganisms (GCM) 10K type strain sequencing project: providing services to taxonomists for standard genome sequencing and annotation.</title>
        <authorList>
            <consortium name="The Broad Institute Genomics Platform"/>
            <consortium name="The Broad Institute Genome Sequencing Center for Infectious Disease"/>
            <person name="Wu L."/>
            <person name="Ma J."/>
        </authorList>
    </citation>
    <scope>NUCLEOTIDE SEQUENCE [LARGE SCALE GENOMIC DNA]</scope>
    <source>
        <strain evidence="10">CCM 8778</strain>
    </source>
</reference>
<dbReference type="Gene3D" id="3.30.200.20">
    <property type="entry name" value="Phosphorylase Kinase, domain 1"/>
    <property type="match status" value="1"/>
</dbReference>
<comment type="caution">
    <text evidence="9">The sequence shown here is derived from an EMBL/GenBank/DDBJ whole genome shotgun (WGS) entry which is preliminary data.</text>
</comment>
<evidence type="ECO:0000313" key="9">
    <source>
        <dbReference type="EMBL" id="GGH91294.1"/>
    </source>
</evidence>
<dbReference type="Pfam" id="PF00069">
    <property type="entry name" value="Pkinase"/>
    <property type="match status" value="1"/>
</dbReference>
<evidence type="ECO:0000256" key="4">
    <source>
        <dbReference type="ARBA" id="ARBA00022840"/>
    </source>
</evidence>
<evidence type="ECO:0000256" key="5">
    <source>
        <dbReference type="PROSITE-ProRule" id="PRU00339"/>
    </source>
</evidence>
<dbReference type="Gene3D" id="1.25.40.10">
    <property type="entry name" value="Tetratricopeptide repeat domain"/>
    <property type="match status" value="1"/>
</dbReference>
<evidence type="ECO:0000256" key="2">
    <source>
        <dbReference type="ARBA" id="ARBA00022741"/>
    </source>
</evidence>
<evidence type="ECO:0000259" key="8">
    <source>
        <dbReference type="PROSITE" id="PS50011"/>
    </source>
</evidence>
<dbReference type="CDD" id="cd14014">
    <property type="entry name" value="STKc_PknB_like"/>
    <property type="match status" value="1"/>
</dbReference>
<dbReference type="PANTHER" id="PTHR43289">
    <property type="entry name" value="MITOGEN-ACTIVATED PROTEIN KINASE KINASE KINASE 20-RELATED"/>
    <property type="match status" value="1"/>
</dbReference>
<proteinExistence type="predicted"/>
<feature type="domain" description="Protein kinase" evidence="8">
    <location>
        <begin position="17"/>
        <end position="272"/>
    </location>
</feature>
<dbReference type="Gene3D" id="1.10.510.10">
    <property type="entry name" value="Transferase(Phosphotransferase) domain 1"/>
    <property type="match status" value="1"/>
</dbReference>
<dbReference type="PROSITE" id="PS00107">
    <property type="entry name" value="PROTEIN_KINASE_ATP"/>
    <property type="match status" value="1"/>
</dbReference>
<evidence type="ECO:0000256" key="3">
    <source>
        <dbReference type="ARBA" id="ARBA00022777"/>
    </source>
</evidence>
<keyword evidence="1" id="KW-0808">Transferase</keyword>
<dbReference type="PROSITE" id="PS00108">
    <property type="entry name" value="PROTEIN_KINASE_ST"/>
    <property type="match status" value="1"/>
</dbReference>
<dbReference type="PANTHER" id="PTHR43289:SF6">
    <property type="entry name" value="SERINE_THREONINE-PROTEIN KINASE NEKL-3"/>
    <property type="match status" value="1"/>
</dbReference>
<dbReference type="InterPro" id="IPR019734">
    <property type="entry name" value="TPR_rpt"/>
</dbReference>
<dbReference type="SMART" id="SM00028">
    <property type="entry name" value="TPR"/>
    <property type="match status" value="1"/>
</dbReference>
<accession>A0ABQ2AJL1</accession>
<dbReference type="PROSITE" id="PS50005">
    <property type="entry name" value="TPR"/>
    <property type="match status" value="1"/>
</dbReference>
<keyword evidence="4 6" id="KW-0067">ATP-binding</keyword>
<feature type="binding site" evidence="6">
    <location>
        <position position="46"/>
    </location>
    <ligand>
        <name>ATP</name>
        <dbReference type="ChEBI" id="CHEBI:30616"/>
    </ligand>
</feature>
<feature type="compositionally biased region" description="Low complexity" evidence="7">
    <location>
        <begin position="601"/>
        <end position="620"/>
    </location>
</feature>
<evidence type="ECO:0000256" key="6">
    <source>
        <dbReference type="PROSITE-ProRule" id="PRU10141"/>
    </source>
</evidence>
<dbReference type="SMART" id="SM00220">
    <property type="entry name" value="S_TKc"/>
    <property type="match status" value="1"/>
</dbReference>
<dbReference type="RefSeq" id="WP_229727160.1">
    <property type="nucleotide sequence ID" value="NZ_BMDE01000003.1"/>
</dbReference>
<keyword evidence="10" id="KW-1185">Reference proteome</keyword>
<evidence type="ECO:0000256" key="1">
    <source>
        <dbReference type="ARBA" id="ARBA00022679"/>
    </source>
</evidence>
<dbReference type="EMBL" id="BMDE01000003">
    <property type="protein sequence ID" value="GGH91294.1"/>
    <property type="molecule type" value="Genomic_DNA"/>
</dbReference>
<dbReference type="InterPro" id="IPR011009">
    <property type="entry name" value="Kinase-like_dom_sf"/>
</dbReference>
<feature type="region of interest" description="Disordered" evidence="7">
    <location>
        <begin position="590"/>
        <end position="623"/>
    </location>
</feature>
<dbReference type="InterPro" id="IPR017441">
    <property type="entry name" value="Protein_kinase_ATP_BS"/>
</dbReference>
<dbReference type="SUPFAM" id="SSF48452">
    <property type="entry name" value="TPR-like"/>
    <property type="match status" value="1"/>
</dbReference>
<dbReference type="PROSITE" id="PS50011">
    <property type="entry name" value="PROTEIN_KINASE_DOM"/>
    <property type="match status" value="1"/>
</dbReference>
<dbReference type="Proteomes" id="UP000655550">
    <property type="component" value="Unassembled WGS sequence"/>
</dbReference>
<dbReference type="InterPro" id="IPR008271">
    <property type="entry name" value="Ser/Thr_kinase_AS"/>
</dbReference>
<sequence length="633" mass="69365">MNSPSSMTDSEIFIPGYSIHGRLGKGGMAEVYLATQQSLQRKVAIKVLSAGTDPALCIRFIQEGHIVASLHHPSIVTIYDINRLDDGRHYMAMEYLPGGDLSAHKGEVFAPQRALKIVQQIASALAVVHDKGLVHRDIKPANILFRTPDTAVLTDFGIAKEVQLDSDMTQCGVAVGSPAYSSPEQTQCQRLDARSDIYSLGVILLEMLTGKNPYRGANYPLTVLNHLQMPMPVLPDSLAMFQAVLERMLAKDPAQRFAGCAELLKALGQIELHDLDATQLLPAVPLKAASPAPVRPARSPQRRRWLLPATTALVALLTLLASGLYLRQQWQLAEWLALGEQRLAEGRWIEPAEDSAEHYFNAVLAQRPQHAEALSGLRRLRDARVAAALLLGEQRLSEGQLIEPAGDSARDHFQLALNLDSDSAAAATGLQRVQQARIQAWLDLFNQRLASGHWQTPADDSAEFYLQLAQTLDASDAQVLAAAAALQQARINALLEQARASLADKRLLLPEDDSAVYYYRQVLLLQADQADALAGLERVAQMYRELAQAAYARGDFPAALAMIERGLQVQPEHGELRRLKREHQGLLNAARAARNERSQRVEPVAVAPASEPAEPQATAPNPVKRLWNSLFGN</sequence>